<keyword evidence="4" id="KW-1185">Reference proteome</keyword>
<dbReference type="Pfam" id="PF09502">
    <property type="entry name" value="HrpB4"/>
    <property type="match status" value="1"/>
</dbReference>
<organism evidence="1 3">
    <name type="scientific">Xanthomonas cucurbitae</name>
    <dbReference type="NCBI Taxonomy" id="56453"/>
    <lineage>
        <taxon>Bacteria</taxon>
        <taxon>Pseudomonadati</taxon>
        <taxon>Pseudomonadota</taxon>
        <taxon>Gammaproteobacteria</taxon>
        <taxon>Lysobacterales</taxon>
        <taxon>Lysobacteraceae</taxon>
        <taxon>Xanthomonas</taxon>
    </lineage>
</organism>
<dbReference type="OrthoDB" id="6007188at2"/>
<name>A0A2S7DF64_9XANT</name>
<protein>
    <submittedName>
        <fullName evidence="1">Serine kinase</fullName>
    </submittedName>
    <submittedName>
        <fullName evidence="2">Type III secretion protein HrpB4</fullName>
    </submittedName>
</protein>
<proteinExistence type="predicted"/>
<dbReference type="AlphaFoldDB" id="A0A2S7DF64"/>
<evidence type="ECO:0000313" key="3">
    <source>
        <dbReference type="Proteomes" id="UP000239561"/>
    </source>
</evidence>
<dbReference type="EMBL" id="CP082214">
    <property type="protein sequence ID" value="WDM73722.1"/>
    <property type="molecule type" value="Genomic_DNA"/>
</dbReference>
<evidence type="ECO:0000313" key="4">
    <source>
        <dbReference type="Proteomes" id="UP001214201"/>
    </source>
</evidence>
<sequence>MGKPEQDLLPWILQWVAHVNALALTMQADQAGHWLGPAAANAWQQAPVHHRVRAIRAWLGWSRAILPAADTLAHRLLLLGPELLANVLMIRALFSRVLELRRCIEGERLIWFENCVGAKVFEDLRHRAVSVVALPLLPRDADRADWIGDGWRRLLADGVWSDPCLAKLSGLALPLRAAQVPPVVADGASVAFLEVLPDLMPELSCACG</sequence>
<dbReference type="InterPro" id="IPR013393">
    <property type="entry name" value="T3SS_HrpB4"/>
</dbReference>
<evidence type="ECO:0000313" key="1">
    <source>
        <dbReference type="EMBL" id="PPU72463.1"/>
    </source>
</evidence>
<dbReference type="GO" id="GO:0016301">
    <property type="term" value="F:kinase activity"/>
    <property type="evidence" value="ECO:0007669"/>
    <property type="project" value="UniProtKB-KW"/>
</dbReference>
<reference evidence="2 4" key="2">
    <citation type="submission" date="2021-08" db="EMBL/GenBank/DDBJ databases">
        <title>Genome sequences of Xanthomonas cucurbitae isolates from 5 Midwestern US states.</title>
        <authorList>
            <person name="Hind S.R."/>
        </authorList>
    </citation>
    <scope>NUCLEOTIDE SEQUENCE [LARGE SCALE GENOMIC DNA]</scope>
    <source>
        <strain evidence="2 4">OH_261</strain>
    </source>
</reference>
<gene>
    <name evidence="2" type="ORF">K6978_17360</name>
    <name evidence="1" type="ORF">XcuCFBP2542_17225</name>
</gene>
<evidence type="ECO:0000313" key="2">
    <source>
        <dbReference type="EMBL" id="WDM73722.1"/>
    </source>
</evidence>
<keyword evidence="1" id="KW-0418">Kinase</keyword>
<dbReference type="Proteomes" id="UP001214201">
    <property type="component" value="Chromosome"/>
</dbReference>
<accession>A0A2S7DF64</accession>
<dbReference type="Proteomes" id="UP000239561">
    <property type="component" value="Unassembled WGS sequence"/>
</dbReference>
<dbReference type="EMBL" id="MDED01000050">
    <property type="protein sequence ID" value="PPU72463.1"/>
    <property type="molecule type" value="Genomic_DNA"/>
</dbReference>
<keyword evidence="1" id="KW-0808">Transferase</keyword>
<reference evidence="1 3" key="1">
    <citation type="submission" date="2016-08" db="EMBL/GenBank/DDBJ databases">
        <authorList>
            <person name="Seilhamer J.J."/>
        </authorList>
    </citation>
    <scope>NUCLEOTIDE SEQUENCE [LARGE SCALE GENOMIC DNA]</scope>
    <source>
        <strain evidence="1 3">CFBP2542</strain>
    </source>
</reference>